<evidence type="ECO:0000256" key="3">
    <source>
        <dbReference type="ARBA" id="ARBA00013253"/>
    </source>
</evidence>
<proteinExistence type="inferred from homology"/>
<evidence type="ECO:0000256" key="4">
    <source>
        <dbReference type="ARBA" id="ARBA00016218"/>
    </source>
</evidence>
<comment type="pathway">
    <text evidence="1">Cofactor biosynthesis; tetrahydrofolate biosynthesis; 2-amino-4-hydroxy-6-hydroxymethyl-7,8-dihydropteridine diphosphate from 7,8-dihydroneopterin triphosphate: step 4/4.</text>
</comment>
<dbReference type="GO" id="GO:0046656">
    <property type="term" value="P:folic acid biosynthetic process"/>
    <property type="evidence" value="ECO:0007669"/>
    <property type="project" value="UniProtKB-KW"/>
</dbReference>
<dbReference type="SUPFAM" id="SSF55083">
    <property type="entry name" value="6-hydroxymethyl-7,8-dihydropterin pyrophosphokinase, HPPK"/>
    <property type="match status" value="1"/>
</dbReference>
<keyword evidence="15" id="KW-1185">Reference proteome</keyword>
<evidence type="ECO:0000256" key="8">
    <source>
        <dbReference type="ARBA" id="ARBA00022840"/>
    </source>
</evidence>
<evidence type="ECO:0000256" key="2">
    <source>
        <dbReference type="ARBA" id="ARBA00005810"/>
    </source>
</evidence>
<sequence length="163" mass="18162">MNKAYLLIGGNLGNRTAYLRHARQLIQEKCGKLTQLSTIYETAAWGMENQPSFYNQALLLETMLDAAPLMEALLAIELVLGRERTVAMGPRTVDIDMLLYNNAIITTPLITVPHPRLPLRRFALLPLAEIAADVEHPVLHQTIAQLLQNCPDTLDVHKISDAL</sequence>
<evidence type="ECO:0000313" key="14">
    <source>
        <dbReference type="EMBL" id="GGH83176.1"/>
    </source>
</evidence>
<keyword evidence="6" id="KW-0547">Nucleotide-binding</keyword>
<dbReference type="GO" id="GO:0005524">
    <property type="term" value="F:ATP binding"/>
    <property type="evidence" value="ECO:0007669"/>
    <property type="project" value="UniProtKB-KW"/>
</dbReference>
<evidence type="ECO:0000256" key="12">
    <source>
        <dbReference type="ARBA" id="ARBA00033413"/>
    </source>
</evidence>
<dbReference type="GO" id="GO:0016301">
    <property type="term" value="F:kinase activity"/>
    <property type="evidence" value="ECO:0007669"/>
    <property type="project" value="UniProtKB-KW"/>
</dbReference>
<evidence type="ECO:0000256" key="10">
    <source>
        <dbReference type="ARBA" id="ARBA00029409"/>
    </source>
</evidence>
<evidence type="ECO:0000256" key="6">
    <source>
        <dbReference type="ARBA" id="ARBA00022741"/>
    </source>
</evidence>
<gene>
    <name evidence="14" type="ORF">GCM10011379_58170</name>
</gene>
<organism evidence="14 15">
    <name type="scientific">Filimonas zeae</name>
    <dbReference type="NCBI Taxonomy" id="1737353"/>
    <lineage>
        <taxon>Bacteria</taxon>
        <taxon>Pseudomonadati</taxon>
        <taxon>Bacteroidota</taxon>
        <taxon>Chitinophagia</taxon>
        <taxon>Chitinophagales</taxon>
        <taxon>Chitinophagaceae</taxon>
        <taxon>Filimonas</taxon>
    </lineage>
</organism>
<dbReference type="NCBIfam" id="TIGR01498">
    <property type="entry name" value="folK"/>
    <property type="match status" value="1"/>
</dbReference>
<keyword evidence="8" id="KW-0067">ATP-binding</keyword>
<evidence type="ECO:0000259" key="13">
    <source>
        <dbReference type="Pfam" id="PF01288"/>
    </source>
</evidence>
<dbReference type="Pfam" id="PF01288">
    <property type="entry name" value="HPPK"/>
    <property type="match status" value="1"/>
</dbReference>
<evidence type="ECO:0000256" key="5">
    <source>
        <dbReference type="ARBA" id="ARBA00022679"/>
    </source>
</evidence>
<dbReference type="EMBL" id="BMIB01000009">
    <property type="protein sequence ID" value="GGH83176.1"/>
    <property type="molecule type" value="Genomic_DNA"/>
</dbReference>
<feature type="domain" description="7,8-dihydro-6-hydroxymethylpterin-pyrophosphokinase" evidence="13">
    <location>
        <begin position="5"/>
        <end position="131"/>
    </location>
</feature>
<evidence type="ECO:0000256" key="11">
    <source>
        <dbReference type="ARBA" id="ARBA00029766"/>
    </source>
</evidence>
<keyword evidence="5" id="KW-0808">Transferase</keyword>
<evidence type="ECO:0000256" key="1">
    <source>
        <dbReference type="ARBA" id="ARBA00005051"/>
    </source>
</evidence>
<reference evidence="14" key="1">
    <citation type="journal article" date="2014" name="Int. J. Syst. Evol. Microbiol.">
        <title>Complete genome sequence of Corynebacterium casei LMG S-19264T (=DSM 44701T), isolated from a smear-ripened cheese.</title>
        <authorList>
            <consortium name="US DOE Joint Genome Institute (JGI-PGF)"/>
            <person name="Walter F."/>
            <person name="Albersmeier A."/>
            <person name="Kalinowski J."/>
            <person name="Ruckert C."/>
        </authorList>
    </citation>
    <scope>NUCLEOTIDE SEQUENCE</scope>
    <source>
        <strain evidence="14">CGMCC 1.15290</strain>
    </source>
</reference>
<comment type="caution">
    <text evidence="14">The sequence shown here is derived from an EMBL/GenBank/DDBJ whole genome shotgun (WGS) entry which is preliminary data.</text>
</comment>
<dbReference type="InterPro" id="IPR035907">
    <property type="entry name" value="Hppk_sf"/>
</dbReference>
<dbReference type="Gene3D" id="3.30.70.560">
    <property type="entry name" value="7,8-Dihydro-6-hydroxymethylpterin-pyrophosphokinase HPPK"/>
    <property type="match status" value="1"/>
</dbReference>
<evidence type="ECO:0000313" key="15">
    <source>
        <dbReference type="Proteomes" id="UP000627292"/>
    </source>
</evidence>
<dbReference type="InterPro" id="IPR000550">
    <property type="entry name" value="Hppk"/>
</dbReference>
<dbReference type="EC" id="2.7.6.3" evidence="3"/>
<keyword evidence="9" id="KW-0289">Folate biosynthesis</keyword>
<reference evidence="14" key="2">
    <citation type="submission" date="2020-09" db="EMBL/GenBank/DDBJ databases">
        <authorList>
            <person name="Sun Q."/>
            <person name="Zhou Y."/>
        </authorList>
    </citation>
    <scope>NUCLEOTIDE SEQUENCE</scope>
    <source>
        <strain evidence="14">CGMCC 1.15290</strain>
    </source>
</reference>
<dbReference type="AlphaFoldDB" id="A0A917J761"/>
<evidence type="ECO:0000256" key="9">
    <source>
        <dbReference type="ARBA" id="ARBA00022909"/>
    </source>
</evidence>
<dbReference type="RefSeq" id="WP_188959351.1">
    <property type="nucleotide sequence ID" value="NZ_BMIB01000009.1"/>
</dbReference>
<comment type="similarity">
    <text evidence="2">Belongs to the HPPK family.</text>
</comment>
<protein>
    <recommendedName>
        <fullName evidence="4">2-amino-4-hydroxy-6-hydroxymethyldihydropteridine pyrophosphokinase</fullName>
        <ecNumber evidence="3">2.7.6.3</ecNumber>
    </recommendedName>
    <alternativeName>
        <fullName evidence="11">6-hydroxymethyl-7,8-dihydropterin pyrophosphokinase</fullName>
    </alternativeName>
    <alternativeName>
        <fullName evidence="12">7,8-dihydro-6-hydroxymethylpterin-pyrophosphokinase</fullName>
    </alternativeName>
</protein>
<dbReference type="GO" id="GO:0003848">
    <property type="term" value="F:2-amino-4-hydroxy-6-hydroxymethyldihydropteridine diphosphokinase activity"/>
    <property type="evidence" value="ECO:0007669"/>
    <property type="project" value="UniProtKB-EC"/>
</dbReference>
<evidence type="ECO:0000256" key="7">
    <source>
        <dbReference type="ARBA" id="ARBA00022777"/>
    </source>
</evidence>
<dbReference type="PANTHER" id="PTHR43071:SF1">
    <property type="entry name" value="2-AMINO-4-HYDROXY-6-HYDROXYMETHYLDIHYDROPTERIDINE PYROPHOSPHOKINASE"/>
    <property type="match status" value="1"/>
</dbReference>
<name>A0A917J761_9BACT</name>
<dbReference type="Proteomes" id="UP000627292">
    <property type="component" value="Unassembled WGS sequence"/>
</dbReference>
<keyword evidence="7" id="KW-0418">Kinase</keyword>
<accession>A0A917J761</accession>
<dbReference type="PANTHER" id="PTHR43071">
    <property type="entry name" value="2-AMINO-4-HYDROXY-6-HYDROXYMETHYLDIHYDROPTERIDINE PYROPHOSPHOKINASE"/>
    <property type="match status" value="1"/>
</dbReference>
<dbReference type="CDD" id="cd00483">
    <property type="entry name" value="HPPK"/>
    <property type="match status" value="1"/>
</dbReference>
<comment type="function">
    <text evidence="10">Catalyzes the transfer of pyrophosphate from adenosine triphosphate (ATP) to 6-hydroxymethyl-7,8-dihydropterin, an enzymatic step in folate biosynthesis pathway.</text>
</comment>